<sequence length="147" mass="15975">MASLVSSSSSVLFHNSKIENNGFSSYYSRNQQRSISFLNNSHPSSKLVLRKHVQPIIKVSYSSSEAFPSNSSSIPTTNTSTRLITSIFATGVSISTLFLQQQAIQFQRCMGMGGGSGSLFFASLRVRPRGYLNTPFTAVAFGMAKMA</sequence>
<dbReference type="EMBL" id="JABWDY010019367">
    <property type="protein sequence ID" value="KAF5193981.1"/>
    <property type="molecule type" value="Genomic_DNA"/>
</dbReference>
<evidence type="ECO:0000313" key="1">
    <source>
        <dbReference type="EMBL" id="KAF5193981.1"/>
    </source>
</evidence>
<keyword evidence="2" id="KW-1185">Reference proteome</keyword>
<dbReference type="AlphaFoldDB" id="A0A7J6W9K5"/>
<dbReference type="Proteomes" id="UP000554482">
    <property type="component" value="Unassembled WGS sequence"/>
</dbReference>
<proteinExistence type="predicted"/>
<name>A0A7J6W9K5_THATH</name>
<comment type="caution">
    <text evidence="1">The sequence shown here is derived from an EMBL/GenBank/DDBJ whole genome shotgun (WGS) entry which is preliminary data.</text>
</comment>
<gene>
    <name evidence="1" type="ORF">FRX31_016432</name>
</gene>
<accession>A0A7J6W9K5</accession>
<organism evidence="1 2">
    <name type="scientific">Thalictrum thalictroides</name>
    <name type="common">Rue-anemone</name>
    <name type="synonym">Anemone thalictroides</name>
    <dbReference type="NCBI Taxonomy" id="46969"/>
    <lineage>
        <taxon>Eukaryota</taxon>
        <taxon>Viridiplantae</taxon>
        <taxon>Streptophyta</taxon>
        <taxon>Embryophyta</taxon>
        <taxon>Tracheophyta</taxon>
        <taxon>Spermatophyta</taxon>
        <taxon>Magnoliopsida</taxon>
        <taxon>Ranunculales</taxon>
        <taxon>Ranunculaceae</taxon>
        <taxon>Thalictroideae</taxon>
        <taxon>Thalictrum</taxon>
    </lineage>
</organism>
<evidence type="ECO:0000313" key="2">
    <source>
        <dbReference type="Proteomes" id="UP000554482"/>
    </source>
</evidence>
<protein>
    <submittedName>
        <fullName evidence="1">Uncharacterized protein</fullName>
    </submittedName>
</protein>
<reference evidence="1 2" key="1">
    <citation type="submission" date="2020-06" db="EMBL/GenBank/DDBJ databases">
        <title>Transcriptomic and genomic resources for Thalictrum thalictroides and T. hernandezii: Facilitating candidate gene discovery in an emerging model plant lineage.</title>
        <authorList>
            <person name="Arias T."/>
            <person name="Riano-Pachon D.M."/>
            <person name="Di Stilio V.S."/>
        </authorList>
    </citation>
    <scope>NUCLEOTIDE SEQUENCE [LARGE SCALE GENOMIC DNA]</scope>
    <source>
        <strain evidence="2">cv. WT478/WT964</strain>
        <tissue evidence="1">Leaves</tissue>
    </source>
</reference>